<evidence type="ECO:0000259" key="6">
    <source>
        <dbReference type="PROSITE" id="PS50893"/>
    </source>
</evidence>
<protein>
    <submittedName>
        <fullName evidence="7">ATP-binding cassette domain-containing protein</fullName>
    </submittedName>
</protein>
<organism evidence="7 8">
    <name type="scientific">Mesomycoplasma hyopneumoniae</name>
    <name type="common">Mycoplasma hyopneumoniae</name>
    <dbReference type="NCBI Taxonomy" id="2099"/>
    <lineage>
        <taxon>Bacteria</taxon>
        <taxon>Bacillati</taxon>
        <taxon>Mycoplasmatota</taxon>
        <taxon>Mycoplasmoidales</taxon>
        <taxon>Metamycoplasmataceae</taxon>
        <taxon>Mesomycoplasma</taxon>
    </lineage>
</organism>
<comment type="caution">
    <text evidence="7">The sequence shown here is derived from an EMBL/GenBank/DDBJ whole genome shotgun (WGS) entry which is preliminary data.</text>
</comment>
<dbReference type="PROSITE" id="PS00211">
    <property type="entry name" value="ABC_TRANSPORTER_1"/>
    <property type="match status" value="1"/>
</dbReference>
<feature type="domain" description="ABC transporter" evidence="6">
    <location>
        <begin position="2"/>
        <end position="226"/>
    </location>
</feature>
<proteinExistence type="inferred from homology"/>
<evidence type="ECO:0000256" key="2">
    <source>
        <dbReference type="ARBA" id="ARBA00022448"/>
    </source>
</evidence>
<feature type="transmembrane region" description="Helical" evidence="5">
    <location>
        <begin position="738"/>
        <end position="765"/>
    </location>
</feature>
<dbReference type="InterPro" id="IPR027417">
    <property type="entry name" value="P-loop_NTPase"/>
</dbReference>
<dbReference type="AlphaFoldDB" id="A0ABD4SWD7"/>
<dbReference type="InterPro" id="IPR017871">
    <property type="entry name" value="ABC_transporter-like_CS"/>
</dbReference>
<evidence type="ECO:0000256" key="3">
    <source>
        <dbReference type="ARBA" id="ARBA00022741"/>
    </source>
</evidence>
<evidence type="ECO:0000313" key="7">
    <source>
        <dbReference type="EMBL" id="MCI8283064.1"/>
    </source>
</evidence>
<dbReference type="Gene3D" id="3.40.50.300">
    <property type="entry name" value="P-loop containing nucleotide triphosphate hydrolases"/>
    <property type="match status" value="1"/>
</dbReference>
<dbReference type="PANTHER" id="PTHR42734:SF17">
    <property type="entry name" value="METAL TRANSPORT SYSTEM ATP-BINDING PROTEIN TM_0124-RELATED"/>
    <property type="match status" value="1"/>
</dbReference>
<keyword evidence="3" id="KW-0547">Nucleotide-binding</keyword>
<keyword evidence="5" id="KW-0472">Membrane</keyword>
<dbReference type="RefSeq" id="WP_011289946.1">
    <property type="nucleotide sequence ID" value="NZ_CP058578.1"/>
</dbReference>
<evidence type="ECO:0000313" key="8">
    <source>
        <dbReference type="Proteomes" id="UP001203104"/>
    </source>
</evidence>
<keyword evidence="5" id="KW-1133">Transmembrane helix</keyword>
<keyword evidence="4 7" id="KW-0067">ATP-binding</keyword>
<dbReference type="Pfam" id="PF00005">
    <property type="entry name" value="ABC_tran"/>
    <property type="match status" value="1"/>
</dbReference>
<dbReference type="SUPFAM" id="SSF52540">
    <property type="entry name" value="P-loop containing nucleoside triphosphate hydrolases"/>
    <property type="match status" value="1"/>
</dbReference>
<dbReference type="SMART" id="SM00382">
    <property type="entry name" value="AAA"/>
    <property type="match status" value="1"/>
</dbReference>
<dbReference type="Proteomes" id="UP001203104">
    <property type="component" value="Unassembled WGS sequence"/>
</dbReference>
<comment type="similarity">
    <text evidence="1">Belongs to the ABC transporter superfamily.</text>
</comment>
<dbReference type="GO" id="GO:0005524">
    <property type="term" value="F:ATP binding"/>
    <property type="evidence" value="ECO:0007669"/>
    <property type="project" value="UniProtKB-KW"/>
</dbReference>
<keyword evidence="5" id="KW-0812">Transmembrane</keyword>
<feature type="transmembrane region" description="Helical" evidence="5">
    <location>
        <begin position="642"/>
        <end position="667"/>
    </location>
</feature>
<dbReference type="InterPro" id="IPR003593">
    <property type="entry name" value="AAA+_ATPase"/>
</dbReference>
<evidence type="ECO:0000256" key="5">
    <source>
        <dbReference type="SAM" id="Phobius"/>
    </source>
</evidence>
<dbReference type="InterPro" id="IPR003439">
    <property type="entry name" value="ABC_transporter-like_ATP-bd"/>
</dbReference>
<evidence type="ECO:0000256" key="1">
    <source>
        <dbReference type="ARBA" id="ARBA00005417"/>
    </source>
</evidence>
<evidence type="ECO:0000256" key="4">
    <source>
        <dbReference type="ARBA" id="ARBA00022840"/>
    </source>
</evidence>
<dbReference type="EMBL" id="VBRW01000001">
    <property type="protein sequence ID" value="MCI8283064.1"/>
    <property type="molecule type" value="Genomic_DNA"/>
</dbReference>
<dbReference type="PANTHER" id="PTHR42734">
    <property type="entry name" value="METAL TRANSPORT SYSTEM ATP-BINDING PROTEIN TM_0124-RELATED"/>
    <property type="match status" value="1"/>
</dbReference>
<sequence length="775" mass="89146">MISIKDLSKKYADKTIFNKINLEIPANKLTFVVGESGVGKSTLINLIAGFTAKDEGEIRFFKEGKEEKNPLIDVVFQDFNLIENLSVKNNILIGNNIIKREFDQVLLEKSANFLNIENDKLNQQVKDLSGGEKQRVAILRAFSRNSDFILLDEPSGNLDQENAVAVFESLKKLSKNKTILVVSHNLEIAKLCADQIVHIENGAIEVKVFEKKEKNQEKESKNYAFDTKTSKKVTNFLSKFNTGFLLVFADLRTKITTFILLILTFFIFIGGSVLLTALNISAKNLDLNRVQQFNIDSIGINRPILRIPFSKEDEQELLKNNPKIKRLLPIYTGVNNLTFFQNSKIAYNNLIAPIDESDFFKNRIYSKEIEGNFIKNENEIIISEDVINEFKIKNPLGKKIPIVYYGEKEQKNKKNNNYNINQFSNIEATIVGINHKKEDNKYALSYLHHNLIRTIIEKEYIKKHSSNPFSSISWINKNYKKIRIEELGLSESGGENTISEFYYENQPEINKLKLIKGEFPKNYDEIAISSNIIFNKKHSEELMGEFLESNTSLPFQNLVFKVVGVFKTKEKINIVDVKTSGVVVFNHQVKEFEKKLRPNSIQLFFSNDDLYQNMKNFEKNNPHFLITGGPERILGLLINAQIILQLILFGVLIIFSIIFFIFIGFFARNLSWSKRKTVAILKSLGAKTKNILFYHWLDLLILSFVVLFLGFVFIVPIVPEIYKGISHQDFAQPSYGQITMVFSIIWVIMFLILTLIYVVSSLWTYRKTVVKLLKN</sequence>
<dbReference type="PROSITE" id="PS50893">
    <property type="entry name" value="ABC_TRANSPORTER_2"/>
    <property type="match status" value="1"/>
</dbReference>
<gene>
    <name evidence="7" type="ORF">FEF30_00450</name>
</gene>
<accession>A0ABD4SWD7</accession>
<keyword evidence="2" id="KW-0813">Transport</keyword>
<name>A0ABD4SWD7_MESHO</name>
<reference evidence="7 8" key="1">
    <citation type="submission" date="2019-05" db="EMBL/GenBank/DDBJ databases">
        <title>Genome sequencing and assembly of Mycoplasma hyopneumoniae strains UFV01 and UFV02.</title>
        <authorList>
            <person name="De Souza L.F."/>
            <person name="Gonzaga N.F."/>
            <person name="Santos M.R."/>
            <person name="Deeney A.S."/>
            <person name="Vidigal P.M.P."/>
            <person name="Moreira M.A.S."/>
            <person name="Fietto J.R.L."/>
            <person name="Bressan G.C."/>
            <person name="Rycroft A.N."/>
            <person name="Silva Junior A."/>
        </authorList>
    </citation>
    <scope>NUCLEOTIDE SEQUENCE [LARGE SCALE GENOMIC DNA]</scope>
    <source>
        <strain evidence="7 8">UFV01</strain>
    </source>
</reference>
<feature type="transmembrane region" description="Helical" evidence="5">
    <location>
        <begin position="258"/>
        <end position="278"/>
    </location>
</feature>
<dbReference type="InterPro" id="IPR050153">
    <property type="entry name" value="Metal_Ion_Import_ABC"/>
</dbReference>
<feature type="transmembrane region" description="Helical" evidence="5">
    <location>
        <begin position="691"/>
        <end position="718"/>
    </location>
</feature>